<proteinExistence type="predicted"/>
<comment type="caution">
    <text evidence="1">The sequence shown here is derived from an EMBL/GenBank/DDBJ whole genome shotgun (WGS) entry which is preliminary data.</text>
</comment>
<accession>A0ABP8XI94</accession>
<evidence type="ECO:0008006" key="3">
    <source>
        <dbReference type="Google" id="ProtNLM"/>
    </source>
</evidence>
<sequence>MFDSVSAPTALERARAALQSVERRVGIEHRDQVVALAAPGPAPGPAPLTELLPGGDLPSGVAVTVQASASLMCWLLGATQRDRWVALVGWPELSPVALVEAGVDLERVVVVPDVGGRGAAVLAALLDGVEIVVAGPRVALTASERRRLLARARQRDVTLVSPSVWEGAALVLDVGQAQWSGPDRGDHWLRESRLSVVRHSRADGAGTHFEVARQGTTAPTALATRAAARRRAG</sequence>
<dbReference type="RefSeq" id="WP_253869341.1">
    <property type="nucleotide sequence ID" value="NZ_BAABHM010000012.1"/>
</dbReference>
<evidence type="ECO:0000313" key="2">
    <source>
        <dbReference type="Proteomes" id="UP001500843"/>
    </source>
</evidence>
<protein>
    <recommendedName>
        <fullName evidence="3">Protein ImuA</fullName>
    </recommendedName>
</protein>
<organism evidence="1 2">
    <name type="scientific">Promicromonospora umidemergens</name>
    <dbReference type="NCBI Taxonomy" id="629679"/>
    <lineage>
        <taxon>Bacteria</taxon>
        <taxon>Bacillati</taxon>
        <taxon>Actinomycetota</taxon>
        <taxon>Actinomycetes</taxon>
        <taxon>Micrococcales</taxon>
        <taxon>Promicromonosporaceae</taxon>
        <taxon>Promicromonospora</taxon>
    </lineage>
</organism>
<dbReference type="EMBL" id="BAABHM010000012">
    <property type="protein sequence ID" value="GAA4706484.1"/>
    <property type="molecule type" value="Genomic_DNA"/>
</dbReference>
<dbReference type="Proteomes" id="UP001500843">
    <property type="component" value="Unassembled WGS sequence"/>
</dbReference>
<reference evidence="2" key="1">
    <citation type="journal article" date="2019" name="Int. J. Syst. Evol. Microbiol.">
        <title>The Global Catalogue of Microorganisms (GCM) 10K type strain sequencing project: providing services to taxonomists for standard genome sequencing and annotation.</title>
        <authorList>
            <consortium name="The Broad Institute Genomics Platform"/>
            <consortium name="The Broad Institute Genome Sequencing Center for Infectious Disease"/>
            <person name="Wu L."/>
            <person name="Ma J."/>
        </authorList>
    </citation>
    <scope>NUCLEOTIDE SEQUENCE [LARGE SCALE GENOMIC DNA]</scope>
    <source>
        <strain evidence="2">JCM 17975</strain>
    </source>
</reference>
<evidence type="ECO:0000313" key="1">
    <source>
        <dbReference type="EMBL" id="GAA4706484.1"/>
    </source>
</evidence>
<gene>
    <name evidence="1" type="ORF">GCM10023198_30760</name>
</gene>
<keyword evidence="2" id="KW-1185">Reference proteome</keyword>
<name>A0ABP8XI94_9MICO</name>